<feature type="region of interest" description="Disordered" evidence="13">
    <location>
        <begin position="73"/>
        <end position="117"/>
    </location>
</feature>
<dbReference type="Pfam" id="PF17039">
    <property type="entry name" value="Glyco_tran_10_N"/>
    <property type="match status" value="1"/>
</dbReference>
<dbReference type="InterPro" id="IPR001503">
    <property type="entry name" value="Glyco_trans_10"/>
</dbReference>
<feature type="transmembrane region" description="Helical" evidence="12">
    <location>
        <begin position="7"/>
        <end position="25"/>
    </location>
</feature>
<keyword evidence="17" id="KW-1185">Reference proteome</keyword>
<dbReference type="Pfam" id="PF00852">
    <property type="entry name" value="Glyco_transf_10"/>
    <property type="match status" value="1"/>
</dbReference>
<evidence type="ECO:0000256" key="8">
    <source>
        <dbReference type="ARBA" id="ARBA00022989"/>
    </source>
</evidence>
<evidence type="ECO:0000313" key="17">
    <source>
        <dbReference type="Proteomes" id="UP001165065"/>
    </source>
</evidence>
<feature type="compositionally biased region" description="Polar residues" evidence="13">
    <location>
        <begin position="74"/>
        <end position="83"/>
    </location>
</feature>
<sequence length="457" mass="51138">MGFDRAVPLIIFAFVIFYIALNPLITTSSPPPPPRPSDNAVVQALRLEVNQLRETEELVKLSLEEAHMLRDLSKQSGKSTSPDSLPAPTPNSQISTPSNYPVPPPSPDPPASYVSSPQETNYLSYLSSTPNDPSRPVVNVLLYNKFEGYLDWWREADFTKPARELCSTVCTVTKDRSTVGTADVVLFHVKTHSKGDFPARVDGGQKWGYVSLEQPGYAPLINDKSYTSRFDYSLTYDLDSSIPTITVSPHFTAEQYHAAEVLPFSQKDGFGSPNAIAAFVSNCNAAGAGKRQTMMQELSKYMPLHSYGSCMHNHEEPSMPGCKAGDRACNKQKVLRRYKFYLSFENDVIKDYVSEKVFDGLLGGTLPVYRGAESIDMFMPSDRSKAVVKMSDFGDDMKALAEYLLELADNEEEYNKYFEWKKEVALDRFQGVLDMTAYKYTSLCRICEKVHNDKVSL</sequence>
<keyword evidence="8 12" id="KW-1133">Transmembrane helix</keyword>
<protein>
    <recommendedName>
        <fullName evidence="12">Fucosyltransferase</fullName>
        <ecNumber evidence="12">2.4.1.-</ecNumber>
    </recommendedName>
</protein>
<evidence type="ECO:0000259" key="14">
    <source>
        <dbReference type="Pfam" id="PF00852"/>
    </source>
</evidence>
<keyword evidence="7" id="KW-0735">Signal-anchor</keyword>
<dbReference type="EMBL" id="BRYA01001463">
    <property type="protein sequence ID" value="GMI43906.1"/>
    <property type="molecule type" value="Genomic_DNA"/>
</dbReference>
<gene>
    <name evidence="16" type="ORF">TrCOL_g196</name>
</gene>
<dbReference type="Gene3D" id="3.40.50.11660">
    <property type="entry name" value="Glycosyl transferase family 10, C-terminal domain"/>
    <property type="match status" value="1"/>
</dbReference>
<name>A0A9W7LBU8_9STRA</name>
<keyword evidence="6 12" id="KW-0812">Transmembrane</keyword>
<dbReference type="PANTHER" id="PTHR11929:SF194">
    <property type="entry name" value="ALPHA-(1,3)-FUCOSYLTRANSFERASE 10"/>
    <property type="match status" value="1"/>
</dbReference>
<dbReference type="SUPFAM" id="SSF53756">
    <property type="entry name" value="UDP-Glycosyltransferase/glycogen phosphorylase"/>
    <property type="match status" value="1"/>
</dbReference>
<organism evidence="16 17">
    <name type="scientific">Triparma columacea</name>
    <dbReference type="NCBI Taxonomy" id="722753"/>
    <lineage>
        <taxon>Eukaryota</taxon>
        <taxon>Sar</taxon>
        <taxon>Stramenopiles</taxon>
        <taxon>Ochrophyta</taxon>
        <taxon>Bolidophyceae</taxon>
        <taxon>Parmales</taxon>
        <taxon>Triparmaceae</taxon>
        <taxon>Triparma</taxon>
    </lineage>
</organism>
<feature type="domain" description="Fucosyltransferase C-terminal" evidence="14">
    <location>
        <begin position="275"/>
        <end position="454"/>
    </location>
</feature>
<comment type="subcellular location">
    <subcellularLocation>
        <location evidence="11">Endomembrane system</location>
        <topology evidence="11">Single-pass membrane protein</topology>
    </subcellularLocation>
    <subcellularLocation>
        <location evidence="12">Golgi apparatus</location>
        <location evidence="12">Golgi stack membrane</location>
        <topology evidence="12">Single-pass type II membrane protein</topology>
    </subcellularLocation>
    <subcellularLocation>
        <location evidence="1">Membrane</location>
        <topology evidence="1">Single-pass type II membrane protein</topology>
    </subcellularLocation>
</comment>
<evidence type="ECO:0000256" key="9">
    <source>
        <dbReference type="ARBA" id="ARBA00023136"/>
    </source>
</evidence>
<evidence type="ECO:0000256" key="6">
    <source>
        <dbReference type="ARBA" id="ARBA00022692"/>
    </source>
</evidence>
<evidence type="ECO:0000256" key="3">
    <source>
        <dbReference type="ARBA" id="ARBA00008919"/>
    </source>
</evidence>
<keyword evidence="4 12" id="KW-0328">Glycosyltransferase</keyword>
<dbReference type="InterPro" id="IPR038577">
    <property type="entry name" value="GT10-like_C_sf"/>
</dbReference>
<comment type="pathway">
    <text evidence="2">Protein modification; protein glycosylation.</text>
</comment>
<dbReference type="GO" id="GO:0032580">
    <property type="term" value="C:Golgi cisterna membrane"/>
    <property type="evidence" value="ECO:0007669"/>
    <property type="project" value="UniProtKB-SubCell"/>
</dbReference>
<keyword evidence="10" id="KW-0325">Glycoprotein</keyword>
<evidence type="ECO:0000313" key="16">
    <source>
        <dbReference type="EMBL" id="GMI43906.1"/>
    </source>
</evidence>
<evidence type="ECO:0000256" key="11">
    <source>
        <dbReference type="ARBA" id="ARBA00037847"/>
    </source>
</evidence>
<feature type="domain" description="Fucosyltransferase N-terminal" evidence="15">
    <location>
        <begin position="140"/>
        <end position="243"/>
    </location>
</feature>
<dbReference type="AlphaFoldDB" id="A0A9W7LBU8"/>
<evidence type="ECO:0000256" key="4">
    <source>
        <dbReference type="ARBA" id="ARBA00022676"/>
    </source>
</evidence>
<dbReference type="Proteomes" id="UP001165065">
    <property type="component" value="Unassembled WGS sequence"/>
</dbReference>
<dbReference type="GO" id="GO:0046920">
    <property type="term" value="F:alpha-(1-&gt;3)-fucosyltransferase activity"/>
    <property type="evidence" value="ECO:0007669"/>
    <property type="project" value="TreeGrafter"/>
</dbReference>
<proteinExistence type="inferred from homology"/>
<evidence type="ECO:0000256" key="13">
    <source>
        <dbReference type="SAM" id="MobiDB-lite"/>
    </source>
</evidence>
<dbReference type="OrthoDB" id="427096at2759"/>
<evidence type="ECO:0000256" key="12">
    <source>
        <dbReference type="RuleBase" id="RU003832"/>
    </source>
</evidence>
<evidence type="ECO:0000256" key="1">
    <source>
        <dbReference type="ARBA" id="ARBA00004606"/>
    </source>
</evidence>
<accession>A0A9W7LBU8</accession>
<reference evidence="17" key="1">
    <citation type="journal article" date="2023" name="Commun. Biol.">
        <title>Genome analysis of Parmales, the sister group of diatoms, reveals the evolutionary specialization of diatoms from phago-mixotrophs to photoautotrophs.</title>
        <authorList>
            <person name="Ban H."/>
            <person name="Sato S."/>
            <person name="Yoshikawa S."/>
            <person name="Yamada K."/>
            <person name="Nakamura Y."/>
            <person name="Ichinomiya M."/>
            <person name="Sato N."/>
            <person name="Blanc-Mathieu R."/>
            <person name="Endo H."/>
            <person name="Kuwata A."/>
            <person name="Ogata H."/>
        </authorList>
    </citation>
    <scope>NUCLEOTIDE SEQUENCE [LARGE SCALE GENOMIC DNA]</scope>
</reference>
<dbReference type="EC" id="2.4.1.-" evidence="12"/>
<keyword evidence="5 12" id="KW-0808">Transferase</keyword>
<dbReference type="FunFam" id="3.40.50.11660:FF:000002">
    <property type="entry name" value="Alpha-(1,3)-fucosyltransferase"/>
    <property type="match status" value="1"/>
</dbReference>
<dbReference type="PANTHER" id="PTHR11929">
    <property type="entry name" value="ALPHA- 1,3 -FUCOSYLTRANSFERASE"/>
    <property type="match status" value="1"/>
</dbReference>
<keyword evidence="12" id="KW-0333">Golgi apparatus</keyword>
<dbReference type="InterPro" id="IPR031481">
    <property type="entry name" value="Glyco_tran_10_N"/>
</dbReference>
<comment type="similarity">
    <text evidence="3 12">Belongs to the glycosyltransferase 10 family.</text>
</comment>
<comment type="caution">
    <text evidence="16">The sequence shown here is derived from an EMBL/GenBank/DDBJ whole genome shotgun (WGS) entry which is preliminary data.</text>
</comment>
<evidence type="ECO:0000256" key="2">
    <source>
        <dbReference type="ARBA" id="ARBA00004922"/>
    </source>
</evidence>
<evidence type="ECO:0000256" key="10">
    <source>
        <dbReference type="ARBA" id="ARBA00023180"/>
    </source>
</evidence>
<keyword evidence="9 12" id="KW-0472">Membrane</keyword>
<evidence type="ECO:0000259" key="15">
    <source>
        <dbReference type="Pfam" id="PF17039"/>
    </source>
</evidence>
<evidence type="ECO:0000256" key="5">
    <source>
        <dbReference type="ARBA" id="ARBA00022679"/>
    </source>
</evidence>
<dbReference type="InterPro" id="IPR055270">
    <property type="entry name" value="Glyco_tran_10_C"/>
</dbReference>
<feature type="compositionally biased region" description="Pro residues" evidence="13">
    <location>
        <begin position="100"/>
        <end position="110"/>
    </location>
</feature>
<evidence type="ECO:0000256" key="7">
    <source>
        <dbReference type="ARBA" id="ARBA00022968"/>
    </source>
</evidence>